<dbReference type="SUPFAM" id="SSF49785">
    <property type="entry name" value="Galactose-binding domain-like"/>
    <property type="match status" value="2"/>
</dbReference>
<feature type="transmembrane region" description="Helical" evidence="1">
    <location>
        <begin position="1298"/>
        <end position="1329"/>
    </location>
</feature>
<dbReference type="Proteomes" id="UP000641514">
    <property type="component" value="Unassembled WGS sequence"/>
</dbReference>
<comment type="caution">
    <text evidence="4">The sequence shown here is derived from an EMBL/GenBank/DDBJ whole genome shotgun (WGS) entry which is preliminary data.</text>
</comment>
<feature type="transmembrane region" description="Helical" evidence="1">
    <location>
        <begin position="323"/>
        <end position="341"/>
    </location>
</feature>
<dbReference type="InterPro" id="IPR056997">
    <property type="entry name" value="CBM_AftD"/>
</dbReference>
<dbReference type="GO" id="GO:0016740">
    <property type="term" value="F:transferase activity"/>
    <property type="evidence" value="ECO:0007669"/>
    <property type="project" value="InterPro"/>
</dbReference>
<organism evidence="4 5">
    <name type="scientific">Hoyosella rhizosphaerae</name>
    <dbReference type="NCBI Taxonomy" id="1755582"/>
    <lineage>
        <taxon>Bacteria</taxon>
        <taxon>Bacillati</taxon>
        <taxon>Actinomycetota</taxon>
        <taxon>Actinomycetes</taxon>
        <taxon>Mycobacteriales</taxon>
        <taxon>Hoyosellaceae</taxon>
        <taxon>Hoyosella</taxon>
    </lineage>
</organism>
<gene>
    <name evidence="4" type="primary">aftD</name>
    <name evidence="4" type="ORF">GCM10011410_13690</name>
</gene>
<feature type="domain" description="Arabinofuranosyltransferase D third carbohydrate binding module" evidence="3">
    <location>
        <begin position="944"/>
        <end position="1091"/>
    </location>
</feature>
<keyword evidence="1" id="KW-0812">Transmembrane</keyword>
<dbReference type="Pfam" id="PF11847">
    <property type="entry name" value="GT-C_AftD"/>
    <property type="match status" value="1"/>
</dbReference>
<feature type="transmembrane region" description="Helical" evidence="1">
    <location>
        <begin position="1341"/>
        <end position="1362"/>
    </location>
</feature>
<feature type="transmembrane region" description="Helical" evidence="1">
    <location>
        <begin position="370"/>
        <end position="388"/>
    </location>
</feature>
<feature type="transmembrane region" description="Helical" evidence="1">
    <location>
        <begin position="185"/>
        <end position="212"/>
    </location>
</feature>
<reference evidence="4" key="2">
    <citation type="submission" date="2020-09" db="EMBL/GenBank/DDBJ databases">
        <authorList>
            <person name="Sun Q."/>
            <person name="Zhou Y."/>
        </authorList>
    </citation>
    <scope>NUCLEOTIDE SEQUENCE</scope>
    <source>
        <strain evidence="4">CGMCC 1.15478</strain>
    </source>
</reference>
<feature type="transmembrane region" description="Helical" evidence="1">
    <location>
        <begin position="1374"/>
        <end position="1394"/>
    </location>
</feature>
<proteinExistence type="predicted"/>
<keyword evidence="1" id="KW-0472">Membrane</keyword>
<accession>A0A916XDG0</accession>
<reference evidence="4" key="1">
    <citation type="journal article" date="2014" name="Int. J. Syst. Evol. Microbiol.">
        <title>Complete genome sequence of Corynebacterium casei LMG S-19264T (=DSM 44701T), isolated from a smear-ripened cheese.</title>
        <authorList>
            <consortium name="US DOE Joint Genome Institute (JGI-PGF)"/>
            <person name="Walter F."/>
            <person name="Albersmeier A."/>
            <person name="Kalinowski J."/>
            <person name="Ruckert C."/>
        </authorList>
    </citation>
    <scope>NUCLEOTIDE SEQUENCE</scope>
    <source>
        <strain evidence="4">CGMCC 1.15478</strain>
    </source>
</reference>
<evidence type="ECO:0000259" key="3">
    <source>
        <dbReference type="Pfam" id="PF24607"/>
    </source>
</evidence>
<feature type="transmembrane region" description="Helical" evidence="1">
    <location>
        <begin position="409"/>
        <end position="428"/>
    </location>
</feature>
<dbReference type="RefSeq" id="WP_229675794.1">
    <property type="nucleotide sequence ID" value="NZ_BMJH01000001.1"/>
</dbReference>
<feature type="transmembrane region" description="Helical" evidence="1">
    <location>
        <begin position="129"/>
        <end position="148"/>
    </location>
</feature>
<feature type="transmembrane region" description="Helical" evidence="1">
    <location>
        <begin position="219"/>
        <end position="239"/>
    </location>
</feature>
<dbReference type="EMBL" id="BMJH01000001">
    <property type="protein sequence ID" value="GGC62506.1"/>
    <property type="molecule type" value="Genomic_DNA"/>
</dbReference>
<feature type="transmembrane region" description="Helical" evidence="1">
    <location>
        <begin position="100"/>
        <end position="117"/>
    </location>
</feature>
<dbReference type="InterPro" id="IPR021798">
    <property type="entry name" value="AftD_N"/>
</dbReference>
<dbReference type="Pfam" id="PF24607">
    <property type="entry name" value="CBM_AftD"/>
    <property type="match status" value="1"/>
</dbReference>
<evidence type="ECO:0000259" key="2">
    <source>
        <dbReference type="Pfam" id="PF11847"/>
    </source>
</evidence>
<dbReference type="InterPro" id="IPR008979">
    <property type="entry name" value="Galactose-bd-like_sf"/>
</dbReference>
<feature type="transmembrane region" description="Helical" evidence="1">
    <location>
        <begin position="286"/>
        <end position="311"/>
    </location>
</feature>
<evidence type="ECO:0000256" key="1">
    <source>
        <dbReference type="SAM" id="Phobius"/>
    </source>
</evidence>
<protein>
    <submittedName>
        <fullName evidence="4">Alpha-(1-&gt;3)-arabinofuranosyltransferase</fullName>
    </submittedName>
</protein>
<feature type="domain" description="Alpha-(1-&gt;3)-arabinofuranosyltransferase N-terminal GT-C" evidence="2">
    <location>
        <begin position="26"/>
        <end position="699"/>
    </location>
</feature>
<evidence type="ECO:0000313" key="5">
    <source>
        <dbReference type="Proteomes" id="UP000641514"/>
    </source>
</evidence>
<evidence type="ECO:0000313" key="4">
    <source>
        <dbReference type="EMBL" id="GGC62506.1"/>
    </source>
</evidence>
<name>A0A916XDG0_9ACTN</name>
<sequence length="1396" mass="147476">MSPSTSPIDCRPLPRSGLFVVFAISLLASFAQAPGLIVADTKLDLTVDPRGFLERASHLWSSLAPFGQTQNQAYGYFFPQGPLFVLTELVNIPAWMAQRLWWALLLAAGYWGVIRVAEALGIGSRTSRIVAALAFALSPRALTTLGAISSETTPMMLAPWALLPVILALNGNSRRPLWQLAAGSAFAIACMGAINAVATLFGAAVAGLWWLAHRPNRRWWIFSAWWIPFSLAATAWWVVPLLMLGAVSPPFLDYIESAGTTTRWMSLVEVLRGTDSWTPFVSPDRIAGAILVTQPVAVLATGIVAAAGLTGLAMKSMPARGRLVFILMVGLVGIGAGYAGGWGSPISEPVRAFLDAEGAPLRNIHKIEPLIRLPIVLGIAHLLAHVALPGSAPRREWLRSFARPERNPFVAVSTVVLVSLLVATSLAWTGKLAPRGAYAGIPDYWSQTADFLAEQGGEAEGLGSRALVIPAAPFGSQVWGLTRDEPLQPLARTPWGSRDVVPLIPPGGIRALDSVQRLIAAGNTSAGLAPALAAQGVRFIVLRNDLDPVTSQSVAPAIARQTVLGSPGFVKVAEFGGPVGPEPDGNTVPSAGLRPQFPAIEVFEIDATEPASGAYTVDVSRVPVVNGGPEVLVRLHERHSRGAATPYLLSADAEGAGIVPSAIIATDTPLAREADFGRVDFQRSHVLSRTDPRRTLNRVPDYFTAETMIFAESAGGSVQVSSSAGDATQLGVVQPGSGPAAAVDGDTATAWLSNSFETAVGQWLQLNFDEAVDQAILRITTSPAASGPPVRFMEVTTAHGSTSVFVPTPGEEVVAALPLGATDWVRITARSTATGERGSQFGIADVAVRAHGSDVDMQRRITVPSADAAVSSWELGQEYPGRLPCIDGPTQALCSPDLYIPPEERNQFARTIHVSEPAEATARLFVRARQGNALEELLADQLGVHATGSTSIGDSRGSAFAAADGDPRTVWYAPATSSVSERQFPQLTLNLAEPDEVRGVRLTLPQAEVPATPTLVRIDTGDSRKTVEITKQDRERGFVDVSLRPYETDTVSVTLLDWEIVRTNESFGLFNTVPPGIGDIAVTTRGGVYPTPSDTTEPRTLMISCDDGPALTIGNQTVQASVEMTDIEFRTGAIVEATLCTDEPFSLSPGAVAIDADPGSFFHIDGVSVANSDSAPAPNITVSETMQWNNTHRAIDIAPTDDDQFLVVPESFNTGWVARTETGEELTALQINGWQQAWVVPAGTSGEISLTFPLDRGYRIALFGGLALLLPLFVLMVAPTRRRVSPLPPSRPITMPLLAGGAVVSALAIIAGIPGIATGAVVFGGAWLIGRRFGPHLRSSAFPVVAGSGIVLAAAALSTGPWRSPTGYIGDSAAVQALALVTVAAVAVSALPFWRR</sequence>
<keyword evidence="1" id="KW-1133">Transmembrane helix</keyword>
<keyword evidence="5" id="KW-1185">Reference proteome</keyword>